<keyword evidence="2" id="KW-0496">Mitochondrion</keyword>
<dbReference type="Pfam" id="PF11523">
    <property type="entry name" value="DUF3223"/>
    <property type="match status" value="1"/>
</dbReference>
<geneLocation type="mitochondrion" evidence="2"/>
<dbReference type="Gene3D" id="3.10.450.40">
    <property type="match status" value="1"/>
</dbReference>
<dbReference type="EMBL" id="OVEO01000001">
    <property type="protein sequence ID" value="SPQ93368.1"/>
    <property type="molecule type" value="Genomic_DNA"/>
</dbReference>
<keyword evidence="3" id="KW-1185">Reference proteome</keyword>
<evidence type="ECO:0000313" key="2">
    <source>
        <dbReference type="EMBL" id="SPQ93368.1"/>
    </source>
</evidence>
<evidence type="ECO:0000313" key="4">
    <source>
        <dbReference type="Proteomes" id="UP000290189"/>
    </source>
</evidence>
<dbReference type="AlphaFoldDB" id="A0A0G4ILW7"/>
<accession>A0A0G4ILW7</accession>
<gene>
    <name evidence="1" type="ORF">PBRA_004777</name>
    <name evidence="2" type="ORF">PLBR_LOCUS583</name>
</gene>
<name>A0A0G4ILW7_PLABS</name>
<sequence>MRNCVVRSTMQPMLRLVMRQRGSFRRIGTRAPPPVDHADLHRRRRDELMRQGKMRLQEVREILGAYVPGEVLNPTHYSLITGLLSRHPLAGQILNGHAIPAAIRVVMHPAYQTPCFAAVLPDETENIFSYQLCLRGSTTNALFRIFAEACRQTLYDEGLITRVKTVVNTFAIANPGLQMTVLYGTVFQSFAMQSGLIFDKPDQLMRIVSRDNLVRWIIVDEKIKRDLIAYFSDLLCDPAPDIFKVSRASDPVPGAGTASSSAEHQQPPVHY</sequence>
<evidence type="ECO:0000313" key="1">
    <source>
        <dbReference type="EMBL" id="CEO96087.1"/>
    </source>
</evidence>
<dbReference type="EMBL" id="CDSF01000046">
    <property type="protein sequence ID" value="CEO96087.1"/>
    <property type="molecule type" value="Genomic_DNA"/>
</dbReference>
<reference evidence="1 3" key="1">
    <citation type="submission" date="2015-02" db="EMBL/GenBank/DDBJ databases">
        <authorList>
            <person name="Chooi Y.-H."/>
        </authorList>
    </citation>
    <scope>NUCLEOTIDE SEQUENCE [LARGE SCALE GENOMIC DNA]</scope>
    <source>
        <strain evidence="1">E3</strain>
    </source>
</reference>
<dbReference type="Proteomes" id="UP000290189">
    <property type="component" value="Unassembled WGS sequence"/>
</dbReference>
<dbReference type="Proteomes" id="UP000039324">
    <property type="component" value="Unassembled WGS sequence"/>
</dbReference>
<protein>
    <submittedName>
        <fullName evidence="1">Uncharacterized protein</fullName>
    </submittedName>
</protein>
<reference evidence="2 4" key="2">
    <citation type="submission" date="2018-03" db="EMBL/GenBank/DDBJ databases">
        <authorList>
            <person name="Fogelqvist J."/>
        </authorList>
    </citation>
    <scope>NUCLEOTIDE SEQUENCE [LARGE SCALE GENOMIC DNA]</scope>
</reference>
<proteinExistence type="predicted"/>
<organism evidence="1 3">
    <name type="scientific">Plasmodiophora brassicae</name>
    <name type="common">Clubroot disease agent</name>
    <dbReference type="NCBI Taxonomy" id="37360"/>
    <lineage>
        <taxon>Eukaryota</taxon>
        <taxon>Sar</taxon>
        <taxon>Rhizaria</taxon>
        <taxon>Endomyxa</taxon>
        <taxon>Phytomyxea</taxon>
        <taxon>Plasmodiophorida</taxon>
        <taxon>Plasmodiophoridae</taxon>
        <taxon>Plasmodiophora</taxon>
    </lineage>
</organism>
<evidence type="ECO:0000313" key="3">
    <source>
        <dbReference type="Proteomes" id="UP000039324"/>
    </source>
</evidence>